<dbReference type="STRING" id="1774968.AUC68_09335"/>
<comment type="caution">
    <text evidence="2">The sequence shown here is derived from an EMBL/GenBank/DDBJ whole genome shotgun (WGS) entry which is preliminary data.</text>
</comment>
<keyword evidence="1" id="KW-0812">Transmembrane</keyword>
<keyword evidence="1" id="KW-1133">Transmembrane helix</keyword>
<sequence>MLRLALTLVSSLRTGARIKQSVEQSIRRAVIVAAAIVVLLFAVGFGLTAGYHALLVYDFSPLAAAGLIAGILALIGLVLLFIGLQKSRPREPDFVNAPAEGLALVDQSVNKAMNQVGPLTLLAVAFAAGLLASRRR</sequence>
<keyword evidence="1" id="KW-0472">Membrane</keyword>
<evidence type="ECO:0000313" key="2">
    <source>
        <dbReference type="EMBL" id="ODR98597.1"/>
    </source>
</evidence>
<protein>
    <submittedName>
        <fullName evidence="2">Uncharacterized protein</fullName>
    </submittedName>
</protein>
<dbReference type="EMBL" id="LPWG01000013">
    <property type="protein sequence ID" value="ODR98597.1"/>
    <property type="molecule type" value="Genomic_DNA"/>
</dbReference>
<dbReference type="InterPro" id="IPR009937">
    <property type="entry name" value="Phage_holin_3_6"/>
</dbReference>
<dbReference type="Pfam" id="PF07332">
    <property type="entry name" value="Phage_holin_3_6"/>
    <property type="match status" value="1"/>
</dbReference>
<proteinExistence type="predicted"/>
<dbReference type="RefSeq" id="WP_069438053.1">
    <property type="nucleotide sequence ID" value="NZ_LPWG01000013.1"/>
</dbReference>
<name>A0A1E3VYH8_9HYPH</name>
<gene>
    <name evidence="2" type="ORF">AUC68_09335</name>
</gene>
<dbReference type="Proteomes" id="UP000094501">
    <property type="component" value="Unassembled WGS sequence"/>
</dbReference>
<evidence type="ECO:0000256" key="1">
    <source>
        <dbReference type="SAM" id="Phobius"/>
    </source>
</evidence>
<feature type="transmembrane region" description="Helical" evidence="1">
    <location>
        <begin position="26"/>
        <end position="50"/>
    </location>
</feature>
<evidence type="ECO:0000313" key="3">
    <source>
        <dbReference type="Proteomes" id="UP000094501"/>
    </source>
</evidence>
<reference evidence="2 3" key="1">
    <citation type="journal article" date="2016" name="Environ. Microbiol.">
        <title>New Methyloceanibacter diversity from North Sea sediments includes methanotroph containing solely the soluble methane monooxygenase.</title>
        <authorList>
            <person name="Vekeman B."/>
            <person name="Kerckhof F.M."/>
            <person name="Cremers G."/>
            <person name="de Vos P."/>
            <person name="Vandamme P."/>
            <person name="Boon N."/>
            <person name="Op den Camp H.J."/>
            <person name="Heylen K."/>
        </authorList>
    </citation>
    <scope>NUCLEOTIDE SEQUENCE [LARGE SCALE GENOMIC DNA]</scope>
    <source>
        <strain evidence="2 3">R-67174</strain>
    </source>
</reference>
<dbReference type="AlphaFoldDB" id="A0A1E3VYH8"/>
<accession>A0A1E3VYH8</accession>
<dbReference type="OrthoDB" id="8451516at2"/>
<organism evidence="2 3">
    <name type="scientific">Methyloceanibacter methanicus</name>
    <dbReference type="NCBI Taxonomy" id="1774968"/>
    <lineage>
        <taxon>Bacteria</taxon>
        <taxon>Pseudomonadati</taxon>
        <taxon>Pseudomonadota</taxon>
        <taxon>Alphaproteobacteria</taxon>
        <taxon>Hyphomicrobiales</taxon>
        <taxon>Hyphomicrobiaceae</taxon>
        <taxon>Methyloceanibacter</taxon>
    </lineage>
</organism>
<keyword evidence="3" id="KW-1185">Reference proteome</keyword>
<feature type="transmembrane region" description="Helical" evidence="1">
    <location>
        <begin position="62"/>
        <end position="84"/>
    </location>
</feature>